<accession>A0A2H4UZR3</accession>
<dbReference type="GO" id="GO:0003677">
    <property type="term" value="F:DNA binding"/>
    <property type="evidence" value="ECO:0007669"/>
    <property type="project" value="InterPro"/>
</dbReference>
<keyword evidence="2" id="KW-1185">Reference proteome</keyword>
<dbReference type="RefSeq" id="YP_009552623.1">
    <property type="nucleotide sequence ID" value="NC_040621.1"/>
</dbReference>
<dbReference type="GeneID" id="41699957"/>
<sequence>MTDQEMTSESSSRKRVSSAGEIDFSKKTKYSVTGELVEKSRIDINGQPYYILKLLVENKKKEYFTTARINAEMKINQNYEMTYVNEKRSLKVIDFNPIEAKNSCAVPQDALSDSDFEEGNIVSINVVNFDIITLVKNQKKCLMLTNVAMRKITGYQQIEAPYTISSIVRAFRKIVQFGDDETDQEKEEKLMQYFNNNPYNSFELHRMKCKKNNYNDDIYRTLEFTEGSYAEKINLPSVERYSSNLSRGSGNIIEHVELSSKFTVSEEKSYFIIKTKTNSYTWFFNNVPKEELDLIKIKFNQLDDFKETHKITIYFLANQQKSNLLTILAIKQYDKSEEELYFLTPTM</sequence>
<evidence type="ECO:0000313" key="1">
    <source>
        <dbReference type="EMBL" id="AUA60294.1"/>
    </source>
</evidence>
<name>A0A2H4UZR3_9ABAC</name>
<dbReference type="KEGG" id="vg:41699957"/>
<reference evidence="1 2" key="1">
    <citation type="journal article" date="2017" name="Viruses">
        <title>The Operophtera brumata Nucleopolyhedrovirus (OpbuNPV) Represents an Early, Divergent Lineage within Genus Alphabaculovirus.</title>
        <authorList>
            <person name="Harrison R.L."/>
            <person name="Rowley D.L."/>
            <person name="Mowery J.D."/>
            <person name="Bauchan G.R."/>
            <person name="Burand J.P."/>
        </authorList>
    </citation>
    <scope>NUCLEOTIDE SEQUENCE [LARGE SCALE GENOMIC DNA]</scope>
    <source>
        <strain evidence="1">OpbuNPV-MA</strain>
    </source>
</reference>
<proteinExistence type="predicted"/>
<dbReference type="InterPro" id="IPR008415">
    <property type="entry name" value="Baculo_LEF-3"/>
</dbReference>
<dbReference type="EMBL" id="MF614691">
    <property type="protein sequence ID" value="AUA60294.1"/>
    <property type="molecule type" value="Genomic_DNA"/>
</dbReference>
<dbReference type="GO" id="GO:0006355">
    <property type="term" value="P:regulation of DNA-templated transcription"/>
    <property type="evidence" value="ECO:0007669"/>
    <property type="project" value="InterPro"/>
</dbReference>
<evidence type="ECO:0000313" key="2">
    <source>
        <dbReference type="Proteomes" id="UP000290445"/>
    </source>
</evidence>
<organism evidence="1 2">
    <name type="scientific">Operophtera brumata nucleopolyhedrovirus</name>
    <dbReference type="NCBI Taxonomy" id="1046267"/>
    <lineage>
        <taxon>Viruses</taxon>
        <taxon>Viruses incertae sedis</taxon>
        <taxon>Naldaviricetes</taxon>
        <taxon>Lefavirales</taxon>
        <taxon>Baculoviridae</taxon>
        <taxon>Alphabaculovirus</taxon>
        <taxon>Alphabaculovirus opbrumatae</taxon>
    </lineage>
</organism>
<protein>
    <submittedName>
        <fullName evidence="1">LEF-3</fullName>
    </submittedName>
</protein>
<dbReference type="Proteomes" id="UP000290445">
    <property type="component" value="Segment"/>
</dbReference>
<dbReference type="Pfam" id="PF05847">
    <property type="entry name" value="Baculo_LEF-3"/>
    <property type="match status" value="1"/>
</dbReference>